<protein>
    <recommendedName>
        <fullName evidence="10">Odorant receptor</fullName>
    </recommendedName>
</protein>
<evidence type="ECO:0000256" key="3">
    <source>
        <dbReference type="ARBA" id="ARBA00022606"/>
    </source>
</evidence>
<evidence type="ECO:0000256" key="7">
    <source>
        <dbReference type="ARBA" id="ARBA00023136"/>
    </source>
</evidence>
<keyword evidence="7 10" id="KW-0472">Membrane</keyword>
<proteinExistence type="evidence at transcript level"/>
<keyword evidence="8 10" id="KW-0675">Receptor</keyword>
<keyword evidence="5 10" id="KW-0552">Olfaction</keyword>
<evidence type="ECO:0000256" key="9">
    <source>
        <dbReference type="ARBA" id="ARBA00023224"/>
    </source>
</evidence>
<organism evidence="12">
    <name type="scientific">Ceracris kiangsu</name>
    <name type="common">Yellow-spined bamboo locust</name>
    <name type="synonym">Rammeacris kiangsu</name>
    <dbReference type="NCBI Taxonomy" id="227354"/>
    <lineage>
        <taxon>Eukaryota</taxon>
        <taxon>Metazoa</taxon>
        <taxon>Ecdysozoa</taxon>
        <taxon>Arthropoda</taxon>
        <taxon>Hexapoda</taxon>
        <taxon>Insecta</taxon>
        <taxon>Pterygota</taxon>
        <taxon>Neoptera</taxon>
        <taxon>Polyneoptera</taxon>
        <taxon>Orthoptera</taxon>
        <taxon>Caelifera</taxon>
        <taxon>Acrididea</taxon>
        <taxon>Acridomorpha</taxon>
        <taxon>Acridoidea</taxon>
        <taxon>Acrididae</taxon>
        <taxon>Gomphocerinae</taxon>
        <taxon>Ceracris</taxon>
    </lineage>
</organism>
<dbReference type="InterPro" id="IPR004117">
    <property type="entry name" value="7tm6_olfct_rcpt"/>
</dbReference>
<dbReference type="PANTHER" id="PTHR21137">
    <property type="entry name" value="ODORANT RECEPTOR"/>
    <property type="match status" value="1"/>
</dbReference>
<feature type="transmembrane region" description="Helical" evidence="10">
    <location>
        <begin position="122"/>
        <end position="147"/>
    </location>
</feature>
<comment type="subcellular location">
    <subcellularLocation>
        <location evidence="1 10">Cell membrane</location>
        <topology evidence="1 10">Multi-pass membrane protein</topology>
    </subcellularLocation>
</comment>
<keyword evidence="3 10" id="KW-0716">Sensory transduction</keyword>
<keyword evidence="4 10" id="KW-0812">Transmembrane</keyword>
<accession>A0A6M6DM08</accession>
<dbReference type="EMBL" id="MT072625">
    <property type="protein sequence ID" value="QJX74353.1"/>
    <property type="molecule type" value="mRNA"/>
</dbReference>
<feature type="region of interest" description="Disordered" evidence="11">
    <location>
        <begin position="250"/>
        <end position="273"/>
    </location>
</feature>
<keyword evidence="9 10" id="KW-0807">Transducer</keyword>
<evidence type="ECO:0000256" key="5">
    <source>
        <dbReference type="ARBA" id="ARBA00022725"/>
    </source>
</evidence>
<dbReference type="GO" id="GO:0005886">
    <property type="term" value="C:plasma membrane"/>
    <property type="evidence" value="ECO:0007669"/>
    <property type="project" value="UniProtKB-SubCell"/>
</dbReference>
<evidence type="ECO:0000256" key="2">
    <source>
        <dbReference type="ARBA" id="ARBA00022475"/>
    </source>
</evidence>
<reference evidence="12" key="1">
    <citation type="submission" date="2020-01" db="EMBL/GenBank/DDBJ databases">
        <title>Identification and Expression Profiles Analysis of Chemosensory Genes from the Antennal Transcriptome of Ceracris kiangsu Tsai (Orthoptera: Acrididae).</title>
        <authorList>
            <person name="Li R."/>
            <person name="Jiang G.-f."/>
        </authorList>
    </citation>
    <scope>NUCLEOTIDE SEQUENCE</scope>
</reference>
<evidence type="ECO:0000256" key="1">
    <source>
        <dbReference type="ARBA" id="ARBA00004651"/>
    </source>
</evidence>
<sequence>MEATDEEVYSVVPCAARIGLLGYWRRGGAAEGLGRYLRGWVSCSLITFITLSAAEKLLIDPPSDLAELTMTAFELTVPLTVVSKGVCFILQRKTIHRLIDLLVEMRRQYAERDNGPGRRRACYLYVLAVQRALLVMGLMVIGGWVAAPVLPHVLSLSSQNLSSAPWQTPLPLWLPVDTQRSPLYECLYLLQTCCVLASLLSAAALDAFNCNMTLVIAAELQVLNDNIASPSGKEPVVDKGELKSLAVGDHTRYNGGATADAHPSNTEMSSSRKQTTHSLVQNIRHHQQILRCISLLETSIKYSIPFQLLNSVTSMCFVLFVCSASLQRGTGLNSALKTFLCMPYLIFETGIYCIYAQEILDQSEDLLQSAVTYEYIEAGPNCCRTLLIFMLMVSSPREVKVSKIVPLSKPTFLQILNGSYTLINLLYHFSVPDE</sequence>
<evidence type="ECO:0000256" key="11">
    <source>
        <dbReference type="SAM" id="MobiDB-lite"/>
    </source>
</evidence>
<evidence type="ECO:0000256" key="6">
    <source>
        <dbReference type="ARBA" id="ARBA00022989"/>
    </source>
</evidence>
<comment type="caution">
    <text evidence="10">Lacks conserved residue(s) required for the propagation of feature annotation.</text>
</comment>
<dbReference type="GO" id="GO:0004984">
    <property type="term" value="F:olfactory receptor activity"/>
    <property type="evidence" value="ECO:0007669"/>
    <property type="project" value="InterPro"/>
</dbReference>
<evidence type="ECO:0000256" key="4">
    <source>
        <dbReference type="ARBA" id="ARBA00022692"/>
    </source>
</evidence>
<dbReference type="PANTHER" id="PTHR21137:SF35">
    <property type="entry name" value="ODORANT RECEPTOR 19A-RELATED"/>
    <property type="match status" value="1"/>
</dbReference>
<evidence type="ECO:0000256" key="10">
    <source>
        <dbReference type="RuleBase" id="RU351113"/>
    </source>
</evidence>
<evidence type="ECO:0000313" key="12">
    <source>
        <dbReference type="EMBL" id="QJX74353.1"/>
    </source>
</evidence>
<dbReference type="GO" id="GO:0005549">
    <property type="term" value="F:odorant binding"/>
    <property type="evidence" value="ECO:0007669"/>
    <property type="project" value="InterPro"/>
</dbReference>
<dbReference type="AlphaFoldDB" id="A0A6M6DM08"/>
<comment type="similarity">
    <text evidence="10">Belongs to the insect chemoreceptor superfamily. Heteromeric odorant receptor channel (TC 1.A.69) family.</text>
</comment>
<name>A0A6M6DM08_CERKI</name>
<dbReference type="GO" id="GO:0007165">
    <property type="term" value="P:signal transduction"/>
    <property type="evidence" value="ECO:0007669"/>
    <property type="project" value="UniProtKB-KW"/>
</dbReference>
<feature type="compositionally biased region" description="Polar residues" evidence="11">
    <location>
        <begin position="263"/>
        <end position="273"/>
    </location>
</feature>
<keyword evidence="6 10" id="KW-1133">Transmembrane helix</keyword>
<keyword evidence="2" id="KW-1003">Cell membrane</keyword>
<dbReference type="Pfam" id="PF02949">
    <property type="entry name" value="7tm_6"/>
    <property type="match status" value="1"/>
</dbReference>
<evidence type="ECO:0000256" key="8">
    <source>
        <dbReference type="ARBA" id="ARBA00023170"/>
    </source>
</evidence>